<keyword evidence="4" id="KW-1185">Reference proteome</keyword>
<protein>
    <recommendedName>
        <fullName evidence="1">Thiamine diphosphokinase</fullName>
        <ecNumber evidence="1">2.7.6.2</ecNumber>
    </recommendedName>
</protein>
<evidence type="ECO:0000256" key="1">
    <source>
        <dbReference type="NCBIfam" id="TIGR01378"/>
    </source>
</evidence>
<dbReference type="Pfam" id="PF04265">
    <property type="entry name" value="TPK_B1_binding"/>
    <property type="match status" value="1"/>
</dbReference>
<dbReference type="InterPro" id="IPR007371">
    <property type="entry name" value="TPK_catalytic"/>
</dbReference>
<proteinExistence type="predicted"/>
<dbReference type="Pfam" id="PF04263">
    <property type="entry name" value="TPK_catalytic"/>
    <property type="match status" value="1"/>
</dbReference>
<feature type="domain" description="Thiamin pyrophosphokinase thiamin-binding" evidence="2">
    <location>
        <begin position="138"/>
        <end position="207"/>
    </location>
</feature>
<dbReference type="CDD" id="cd07995">
    <property type="entry name" value="TPK"/>
    <property type="match status" value="1"/>
</dbReference>
<evidence type="ECO:0000313" key="4">
    <source>
        <dbReference type="Proteomes" id="UP000812844"/>
    </source>
</evidence>
<dbReference type="EC" id="2.7.6.2" evidence="1"/>
<dbReference type="PANTHER" id="PTHR41299">
    <property type="entry name" value="THIAMINE PYROPHOSPHOKINASE"/>
    <property type="match status" value="1"/>
</dbReference>
<comment type="caution">
    <text evidence="3">The sequence shown here is derived from an EMBL/GenBank/DDBJ whole genome shotgun (WGS) entry which is preliminary data.</text>
</comment>
<evidence type="ECO:0000313" key="3">
    <source>
        <dbReference type="EMBL" id="MBW3083211.1"/>
    </source>
</evidence>
<dbReference type="InterPro" id="IPR053149">
    <property type="entry name" value="TPK"/>
</dbReference>
<dbReference type="NCBIfam" id="TIGR01378">
    <property type="entry name" value="thi_PPkinase"/>
    <property type="match status" value="1"/>
</dbReference>
<dbReference type="PANTHER" id="PTHR41299:SF1">
    <property type="entry name" value="THIAMINE PYROPHOSPHOKINASE"/>
    <property type="match status" value="1"/>
</dbReference>
<dbReference type="SMART" id="SM00983">
    <property type="entry name" value="TPK_B1_binding"/>
    <property type="match status" value="1"/>
</dbReference>
<name>A0ABS6W9N5_9BIFI</name>
<dbReference type="Proteomes" id="UP000812844">
    <property type="component" value="Unassembled WGS sequence"/>
</dbReference>
<sequence>MDESPTCVIFGAGEYYGAAPVVPEGAFVVAADGGLDHLRELGIEPDVVIGDFDSLRGRRPADGERTVALPAEKDDPDMLSALKIGWAHGCRRFHIHGGLGGRIDHTIANIQLMALVAQRGGVGFLHGDGTVVTAICDGELRFPANDVAEGRMVSVFSHTDESLDVNEPGLKYRLRHARMTNSRVNGVSNEFLRGVPSAIDVHHGTLVVTFPSEAPLPQVRHFHGFSGDLGALDTEVSPVLAVPARPAHAAAQPPVAG</sequence>
<keyword evidence="3" id="KW-0808">Transferase</keyword>
<dbReference type="EMBL" id="JAHBBD010000016">
    <property type="protein sequence ID" value="MBW3083211.1"/>
    <property type="molecule type" value="Genomic_DNA"/>
</dbReference>
<dbReference type="GO" id="GO:0004788">
    <property type="term" value="F:thiamine diphosphokinase activity"/>
    <property type="evidence" value="ECO:0007669"/>
    <property type="project" value="UniProtKB-EC"/>
</dbReference>
<evidence type="ECO:0000259" key="2">
    <source>
        <dbReference type="SMART" id="SM00983"/>
    </source>
</evidence>
<organism evidence="3 4">
    <name type="scientific">Bifidobacterium phasiani</name>
    <dbReference type="NCBI Taxonomy" id="2834431"/>
    <lineage>
        <taxon>Bacteria</taxon>
        <taxon>Bacillati</taxon>
        <taxon>Actinomycetota</taxon>
        <taxon>Actinomycetes</taxon>
        <taxon>Bifidobacteriales</taxon>
        <taxon>Bifidobacteriaceae</taxon>
        <taxon>Bifidobacterium</taxon>
    </lineage>
</organism>
<dbReference type="RefSeq" id="WP_219082127.1">
    <property type="nucleotide sequence ID" value="NZ_JAHBBD010000016.1"/>
</dbReference>
<reference evidence="3 4" key="1">
    <citation type="submission" date="2021-05" db="EMBL/GenBank/DDBJ databases">
        <title>Phylogenetic classification of ten novel species belonging to the genus Bifidobacterium comprising B. colchicus sp. nov., B. abeli sp. nov., B. bicoloris sp. nov., B. guerezis sp. nov., B. rosaliae sp. nov., B. santillanensis sp. nov., B. argentati sp. nov., B. amazzoni sp. nov., B. pluviali sp. nov., and B. pinnaculum sp. nov.</title>
        <authorList>
            <person name="Lugli G.A."/>
            <person name="Ruiz Garcia L."/>
            <person name="Margolles A."/>
            <person name="Ventura M."/>
        </authorList>
    </citation>
    <scope>NUCLEOTIDE SEQUENCE [LARGE SCALE GENOMIC DNA]</scope>
    <source>
        <strain evidence="3 4">6T3</strain>
    </source>
</reference>
<gene>
    <name evidence="3" type="ORF">KIH73_07510</name>
</gene>
<dbReference type="InterPro" id="IPR007373">
    <property type="entry name" value="Thiamin_PyroPKinase_B1-bd"/>
</dbReference>
<accession>A0ABS6W9N5</accession>
<dbReference type="InterPro" id="IPR006282">
    <property type="entry name" value="Thi_PPkinase"/>
</dbReference>